<evidence type="ECO:0000256" key="1">
    <source>
        <dbReference type="ARBA" id="ARBA00004496"/>
    </source>
</evidence>
<comment type="subunit">
    <text evidence="2">Homotetramer.</text>
</comment>
<organism evidence="7 8">
    <name type="scientific">Paeniglutamicibacter sulfureus</name>
    <dbReference type="NCBI Taxonomy" id="43666"/>
    <lineage>
        <taxon>Bacteria</taxon>
        <taxon>Bacillati</taxon>
        <taxon>Actinomycetota</taxon>
        <taxon>Actinomycetes</taxon>
        <taxon>Micrococcales</taxon>
        <taxon>Micrococcaceae</taxon>
        <taxon>Paeniglutamicibacter</taxon>
    </lineage>
</organism>
<dbReference type="Pfam" id="PF08240">
    <property type="entry name" value="ADH_N"/>
    <property type="match status" value="1"/>
</dbReference>
<protein>
    <submittedName>
        <fullName evidence="7">NADPH:quinone reductase-like Zn-dependent oxidoreductase</fullName>
    </submittedName>
</protein>
<dbReference type="InterPro" id="IPR036291">
    <property type="entry name" value="NAD(P)-bd_dom_sf"/>
</dbReference>
<comment type="subcellular location">
    <subcellularLocation>
        <location evidence="1">Cytoplasm</location>
    </subcellularLocation>
</comment>
<dbReference type="SUPFAM" id="SSF50129">
    <property type="entry name" value="GroES-like"/>
    <property type="match status" value="1"/>
</dbReference>
<dbReference type="RefSeq" id="WP_310287050.1">
    <property type="nucleotide sequence ID" value="NZ_BAAAWO010000001.1"/>
</dbReference>
<dbReference type="PROSITE" id="PS01162">
    <property type="entry name" value="QOR_ZETA_CRYSTAL"/>
    <property type="match status" value="1"/>
</dbReference>
<gene>
    <name evidence="7" type="ORF">J2S64_000032</name>
</gene>
<dbReference type="Gene3D" id="3.90.180.10">
    <property type="entry name" value="Medium-chain alcohol dehydrogenases, catalytic domain"/>
    <property type="match status" value="1"/>
</dbReference>
<dbReference type="InterPro" id="IPR051603">
    <property type="entry name" value="Zinc-ADH_QOR/CCCR"/>
</dbReference>
<keyword evidence="4" id="KW-0521">NADP</keyword>
<dbReference type="PANTHER" id="PTHR44154">
    <property type="entry name" value="QUINONE OXIDOREDUCTASE"/>
    <property type="match status" value="1"/>
</dbReference>
<dbReference type="SUPFAM" id="SSF51735">
    <property type="entry name" value="NAD(P)-binding Rossmann-fold domains"/>
    <property type="match status" value="1"/>
</dbReference>
<keyword evidence="5" id="KW-0694">RNA-binding</keyword>
<dbReference type="InterPro" id="IPR011032">
    <property type="entry name" value="GroES-like_sf"/>
</dbReference>
<proteinExistence type="predicted"/>
<dbReference type="PANTHER" id="PTHR44154:SF1">
    <property type="entry name" value="QUINONE OXIDOREDUCTASE"/>
    <property type="match status" value="1"/>
</dbReference>
<dbReference type="Pfam" id="PF13602">
    <property type="entry name" value="ADH_zinc_N_2"/>
    <property type="match status" value="1"/>
</dbReference>
<name>A0ABU2BCH9_9MICC</name>
<dbReference type="Proteomes" id="UP001183817">
    <property type="component" value="Unassembled WGS sequence"/>
</dbReference>
<evidence type="ECO:0000259" key="6">
    <source>
        <dbReference type="SMART" id="SM00829"/>
    </source>
</evidence>
<keyword evidence="8" id="KW-1185">Reference proteome</keyword>
<comment type="caution">
    <text evidence="7">The sequence shown here is derived from an EMBL/GenBank/DDBJ whole genome shotgun (WGS) entry which is preliminary data.</text>
</comment>
<reference evidence="7 8" key="1">
    <citation type="submission" date="2023-07" db="EMBL/GenBank/DDBJ databases">
        <title>Sequencing the genomes of 1000 actinobacteria strains.</title>
        <authorList>
            <person name="Klenk H.-P."/>
        </authorList>
    </citation>
    <scope>NUCLEOTIDE SEQUENCE [LARGE SCALE GENOMIC DNA]</scope>
    <source>
        <strain evidence="7 8">DSM 20167</strain>
    </source>
</reference>
<evidence type="ECO:0000313" key="8">
    <source>
        <dbReference type="Proteomes" id="UP001183817"/>
    </source>
</evidence>
<evidence type="ECO:0000256" key="4">
    <source>
        <dbReference type="ARBA" id="ARBA00022857"/>
    </source>
</evidence>
<dbReference type="InterPro" id="IPR013154">
    <property type="entry name" value="ADH-like_N"/>
</dbReference>
<evidence type="ECO:0000256" key="3">
    <source>
        <dbReference type="ARBA" id="ARBA00022490"/>
    </source>
</evidence>
<evidence type="ECO:0000313" key="7">
    <source>
        <dbReference type="EMBL" id="MDR7356341.1"/>
    </source>
</evidence>
<dbReference type="SMART" id="SM00829">
    <property type="entry name" value="PKS_ER"/>
    <property type="match status" value="1"/>
</dbReference>
<evidence type="ECO:0000256" key="5">
    <source>
        <dbReference type="ARBA" id="ARBA00022884"/>
    </source>
</evidence>
<evidence type="ECO:0000256" key="2">
    <source>
        <dbReference type="ARBA" id="ARBA00011881"/>
    </source>
</evidence>
<dbReference type="InterPro" id="IPR020843">
    <property type="entry name" value="ER"/>
</dbReference>
<dbReference type="CDD" id="cd08267">
    <property type="entry name" value="MDR1"/>
    <property type="match status" value="1"/>
</dbReference>
<accession>A0ABU2BCH9</accession>
<dbReference type="Gene3D" id="3.40.50.720">
    <property type="entry name" value="NAD(P)-binding Rossmann-like Domain"/>
    <property type="match status" value="1"/>
</dbReference>
<keyword evidence="3" id="KW-0963">Cytoplasm</keyword>
<sequence>MTGAKRHPARGLETNGTIPPQRSMRAIAQDRYGDAEVLHEAHLPIPVPRDNEVLVRVHAAGLDRGTWHVMTGTPLLMRLAFGFRGPRNPVPGLDLAGTVVGMGSAVTGFAVGDAVHGFGQGTFAEYAVAREDRLAAKPASLDFAQAAVIPVSAATALQALRLGRIAAGQRVLVIGASGGVGSYAVQLAKALGAEVTGVAGPAKQDLVRTLGADHAIDRSREDFAERTGHYDLIVDIAGNPTLGRLRKALAPKGTAIIVGGEGAGRWLGMGRQFRAVALSPFIGQRLAMLASAQRAADLEELAGFIESGAVRPHLDKSFPLARVPEAMQHLVAGKARGKIAIII</sequence>
<feature type="domain" description="Enoyl reductase (ER)" evidence="6">
    <location>
        <begin position="33"/>
        <end position="341"/>
    </location>
</feature>
<dbReference type="InterPro" id="IPR002364">
    <property type="entry name" value="Quin_OxRdtase/zeta-crystal_CS"/>
</dbReference>
<dbReference type="EMBL" id="JAVDYI010000001">
    <property type="protein sequence ID" value="MDR7356341.1"/>
    <property type="molecule type" value="Genomic_DNA"/>
</dbReference>